<feature type="coiled-coil region" evidence="8">
    <location>
        <begin position="4030"/>
        <end position="4057"/>
    </location>
</feature>
<sequence>MDFTQSLSDWAKDKPLSILQLDPADRAVLKIADERDAIQKKTFTKWLNKHLKKHWRYLEVNRHVDDLFDDLRDGHNLISLLEVLSGELLPRERGRMRFHQLQNVQVALDFLKNRNIRLVNIRPEDIVDGNPKLTLGLIWTIILHFQISDIITGASDATVTAREALLKWAQRTTERYPGVRITDFTSSWRDGLAFNAILHRNRPDILDFKSLRSRKAKDNLELAFSLAEKEFGITRLLDAEDVDTPEPDEKSIITYISSIYDVFPEPPAYHPFADDEKNRKVDEYKDLAQSLLKWMKDIVHTLRNQKMFNTLIDMKGLLLESSKFRSDELPKRLRDKQRLSHLHRDIQKLSRHTSHVFDFPKELTIEELEKTWNQVTSALQERDQKIKDEICRLEKLQRLVDKYNRESKICDGKLDDVEKRITEEEKRIQRLHFVDAKHNCDQIENDFKLIEDTLKSLQKDYLVFEDKNYHQTAELKLKLETLKERYQNLKTLFQTNLLVLLTERSEKNVNVKKNVKQRNISPEKSSEVSKQTSFLKEYLDWIEKKQKRVETIDFGTDFPSIKSNLEQMRAETKAIEQYRKKIGSLSTQKSSKDVDSAEEIVNIEAKFETLVNYSSKKQQDMEILLDFVQSASRELKWMADKEEAEIMRDWSAKNLNLVELELHQETLTSDLEKREIQFSAIQSRGESLLLQNHPASKIIEGFLKNMQNQWSSLLQLAFCLEVHLRYAQTYHQFFKEARECEHFVKKTEEKLNTTFSKSVNSIDEGERYLKQMDVLKEDLSKYNDIIFSLVQRSNEVLPLKQRKLQPSKPLSITAICNYKSPDLLISKDDKYLFKEISNRMMWKISSSSGKDATVPSVCFIIPPPNSEAIELAQSLKKRYDDLLLVWTQKKKKLRQNLILTTIKVVKTWDISHFRSMDVAQRESIMNALNADAQKLISEGTESEPALMKLKQEMEQCNVMFDSLVKKLTEDETEKSPKTTGRKLSDTILGLQNILNEREKFLKNKLQASIVLDLDTLENLVIEHKDFDINLRALEDQINETVQTFKNTNKKTTALQMKYDTLVQTWDRIWELSNSYIEKLKTVEVCIHRLNDATQTVSNMEVKLASCHNMSSDLVNLQKVHDDLLSFQEDMQASQSVIDDAQESSRKLRELMVRIRTKQASHSDVNKYENDLKKLVTRWDNAKSQIVERLRSCGASSELLRTYQSKIEKDGIWISETTVKLNSLKTVKKMTTKEIELTVEPSMNLYSSIAEKSSSFEETNALGARYIREAKIYDLRLKHYKENLEEEHPSLDASLQKSTTVISGADAVERELDLLNHQYSTLMQTILDYLEELKEAFTVQQREKAAVEENYKICEENTSKLEAWMKDIEDKLADLGVIEEHLPGLQLQISTVKVLKEELESKQNLITTCLDQMRQLAQRGLEVLTKEEINYLQKNLISLRRHYDSLVNECDRLLKRLTSAFEELQKYKSEVKSLKEWLNTAQRQFSVIQSSMGALNKLESKYEHIRSFTSDVIAHQADLRFITMAAQKFIAESQDYLKALNTLRVNLPDKLSAIKASESEIKSEVQEVTNVFRNFLNEVTRLSDNYAVICSKYRSYVEVAEKAKIWISDVKKSSRKVIEEPVADEPSAVQDQLDKIKLINMEVVGQGRIVENVYQAVKVLTDTAENCNIAPVEAKDIENTLNKLQEDYAELITSIASRIKELQIALIHSQDIQGGLDRILKWLEETETAMKLHNKPVSLIIEKLEAQVQEYKILKSDIENQKQSIDMLASSAKEISSDANPKLLKKVDTKLKDISQRFDKLCEKISKRWALLEEVSENVHAFQEMSLRLDEFFSATLERIESIDNAHRTDVDGFSSIIEYTLNQRNSKKDDFEQLLKVGKMLAEKKDVSDTSLVKDKIKSLEEQWKNIGDLLNEKKQMGKARSEQLATYDTLRVKILDWLLKMERDFEKLEPVALDQIVLKKQATETQHLLKEHTDYSSPVEKINDLGVSCESVMKLDSSKGKSSPVKKAPSPTRKSPSISPVKNQVTTQSPLSTVSSGFSSRRSSTDNIGVFDDITPIQQQLSEINDRYNSLGVKISERNQEICTVTEEMNSFYTVIKELTIFTEGKQKRLPKENVLLAKGGIDNHIYDLKEMQREVLEKQPDMDNLKMNILCSLSKRKAAKATDLQEELHNIEKKWNLLSISIKQILTFLQDLKEFQDSQQLMQNWLAQKEKMFQVLGPIASEPRMVTSQVQQVQVMRDEFTSQNYLIDRLSELSKTIILHLQNTGSSSAKISEQMDKIQQQWNAMSGRLIDREKSLEAASGIVKDFHKNLSELQGKVQNVSDKFDALEEKEMTLEILLKKLSELEEELDKQRPLLADAQSVCEQLCDVLTDSASKTEIKYKISLIEKSYGNLKKKIDNKKAEVESSLKEDKVFFKVCEEISSWLKTTETSFSHSGPISADLSKLLKEKENYESLYKEIMNKEHEVYLCLSKGSDMINKLSGKQESSLKAKLDSIKKQFEKIKKNSIDRHTSLRSCYENCKKYQSAVDIFIPWLQDIEERFNSLKLSNLRRETLNKQLKETQALKSELSVHFQEYQNIQQVGEDILSSCETDKETTKKQLINLKKKWTDLNSDVSAKVLFLEDLFQTILEFEENLRDIQHGVQRLEDKMCSHDALGDVSCDPVLLECLKILLEEAVGMKNEISKLKKFAKGVIQKAGEGTDTTEILKSVDDIEKRYTTVTKNLETRCATLSASHKIITVFMEQVKSLRTELSNLDEAFDNLRPIARDLASLKNQLKDLKDIRSNLCQTKKKYTSSEKIYDDISKQEHISETKSYLEQINNLSKKITRLEEHINERETTIITMTTRIENFYSMYLETEKVIKSLLKKEEGFEASVGDVETIRKHQQKFKKFQSSEVLPLSKQIIEVNKIGQGLIQSATSGVDTTDLEQKLEILNNSWNSLQESINEKEKKLDIALLQSGKFQEALSGVQKWLIDTEEMVSNQKAPSPDFKVCKAQVQEQKFLKKMLLDRQNSVMSLKAIRTEIVSNTKTSELEQAETLMENISHRFDELISTAEERMTVLEKIIPLAQEFQNVSTPLVEWLESCEKKLFSMSSVPVEEKKIKAMVAEHEKVSNDIRHHKKPIEQLNAIYEKLKTITTTSESDSLCQKIHTINEKFNEIIHSSESVGSLLKDAQKGIGQFSTTYTKVITFIEETTVQLTHFQVLSVYSDKLQNQLKELKKLKEKLDTEESNVQRVITSGEEIMKVASGEDSIQMKEKLDSLNIKVSEISNKIKDRLRTAEESLPLVETFYTAINKLSTWLDSLETSLKLLDSSTLDVQRESIKKLEESIPEYRSILETINNTGPRLCQLAAGEGSVVIENQMSRANQRFEKASEQIQRKAERIQLTLQRKYDVISDIDELSEWFQETEKRVTEDEGLSSEPNVLTVLLKEQKSICEELNAQKNRVRDVITTAKKLMRESSSEDLSYFHEKMEALKTYSNNVSIVCQERLSALEQALPLAQHFFETHSDLGQWLDEVEGEAELLEAPALNSVQIKKQQDRNKDLTQSVQEHKPLVEKLNKTGSALTKLCKEDESSKLEVILESDNSRYNALRKILREHQNALEEALQATSQFSDKLEGILNALTSTADQLHNAEPISAHPDRIQEQINDNKAVLQDLDKRTITLEAVKKAADDVIGKASTIDEPAVRDIKMKLDRLNDLWVTIQTAAHNRGKSLEEALVAAEKFWDELTAVMKALKELQSNLNCQEPPAVEPAAVQQQQDVLQEIKQEITQTKPEVDHCRQAGQNLMQLCGEPDKPDVKKHIEDLDSVWENVTTLYAKREQNLVDAMEKAMVFHNTMQNLLEFLDTFEEKFSKFGAVSSDIDAVKTQINELKNFKSQVDPHMVEVEALNRQAQELMERTSSDQAISIREPLIDINKRWDDLLKSIVERQREMENTLLKLGQFQHALEEHLIWMTKTEKTLDELKPVFGDPQVIEVVLAKHKVISNDIQAHQSSIDAINRAGHEFVDSDRGSEDAKSTHSKLQNLQIRWQHLQDKSAERYRELEEALKEAQQFHQDIQDLLMWLNDIDGQLVTSKPVGGLPETAREQLNKFMDLYNELDTNRYKVENIMQQGQNYLKKSGESNTKTLQHSLRTLKQRSDSVLNKANDRKIKLEIALREATEFHEALQQFVEWLTNAEKYLTGLKPVSRHMKAVLEQIEEHRNFQKDLSAHREVMLNLDKKGTHLKYFSQKQDVILIKNLLISVQHRWEKVVSKAAERTRALDHGYKEAKEFHDAWTSLSAWLDEAEKILDTTTPIGNDPLKIKKLLSKHKEFQRSLGSKQITYDATMKIGRILKDKCPKQDVQLIQDMIDELKVRWNKVCSKSVDKQRKLEEALLYSGQFKDAVLALMDWFDKAITSLSETKPYHGDLDTVTSLIEQHKSFEEELKNRGLSLESVCKTSVDLKKQASAADVESISTQVDELKAKWKTVSDLSEKKKRNLSQALQLAEKLYKMVHILLEWLSDAEMKLRFFGSLPEDEESTRKQIADHENFLSEMRDKENTKNDTLTLAQDILEKCHPDGISVIRHWITIIQSRWDEISAWAKQRDQRLRDHLLSLRDINSLLEELLAWLIKAESSLTELEAQPLPDDLPTLDELIKEHQVFMTDMSKKQTDVEKISKAFSSKRHQAKTLVPPSQLKEKSKDKSSRSGTPTPLKASTPLRPQIDSDIKHPRARLLLEKWRIVWLLAMERQRRLQDRRNYLLELDRIKHFDFNDWRSRYLGWLNNKKSRIMDQFKKIDKNNHGKVTKQDFIDGILKSKFATSRLEMERVADIFDRNGDGFIDTKEYIETLRPEREDRPKTEAEKIQDEVQRLVSKCTCVHRFKVYQVGEGKYRFGDSQKLRLVRILRSTVMVRVGGGWVALDEFLVKNDPCRAKGRTNLELREQFILADGVSQSMAPFKPKPSPNSSVSSQSGTTNSMPSAGPITKIREKSERSTPMRQSRSSAENSSDISGPSFSETDSFSNRSGFSRTTPSRLSPRTASGKPSSRPSSRQGSRPPSRAPSDLSQDGVEDYKTNRKTITGNGIAQKVPVLGKAKSASESSKIPSVQKSIKQPLNRDTSRKIESRKE</sequence>
<feature type="compositionally biased region" description="Low complexity" evidence="9">
    <location>
        <begin position="2033"/>
        <end position="2043"/>
    </location>
</feature>
<dbReference type="Proteomes" id="UP001497382">
    <property type="component" value="Unassembled WGS sequence"/>
</dbReference>
<feature type="region of interest" description="Disordered" evidence="9">
    <location>
        <begin position="4656"/>
        <end position="4698"/>
    </location>
</feature>
<reference evidence="13 14" key="1">
    <citation type="submission" date="2024-04" db="EMBL/GenBank/DDBJ databases">
        <authorList>
            <person name="Rising A."/>
            <person name="Reimegard J."/>
            <person name="Sonavane S."/>
            <person name="Akerstrom W."/>
            <person name="Nylinder S."/>
            <person name="Hedman E."/>
            <person name="Kallberg Y."/>
        </authorList>
    </citation>
    <scope>NUCLEOTIDE SEQUENCE [LARGE SCALE GENOMIC DNA]</scope>
</reference>
<dbReference type="InterPro" id="IPR011992">
    <property type="entry name" value="EF-hand-dom_pair"/>
</dbReference>
<dbReference type="GO" id="GO:0005198">
    <property type="term" value="F:structural molecule activity"/>
    <property type="evidence" value="ECO:0007669"/>
    <property type="project" value="TreeGrafter"/>
</dbReference>
<dbReference type="GO" id="GO:0005882">
    <property type="term" value="C:intermediate filament"/>
    <property type="evidence" value="ECO:0007669"/>
    <property type="project" value="TreeGrafter"/>
</dbReference>
<feature type="domain" description="EF-hand" evidence="11">
    <location>
        <begin position="4796"/>
        <end position="4831"/>
    </location>
</feature>
<dbReference type="CDD" id="cd21188">
    <property type="entry name" value="CH_PLEC-like_rpt1"/>
    <property type="match status" value="1"/>
</dbReference>
<keyword evidence="8" id="KW-0175">Coiled coil</keyword>
<feature type="domain" description="Calponin-homology (CH)" evidence="10">
    <location>
        <begin position="159"/>
        <end position="264"/>
    </location>
</feature>
<evidence type="ECO:0000256" key="6">
    <source>
        <dbReference type="ARBA" id="ARBA00023203"/>
    </source>
</evidence>
<dbReference type="PROSITE" id="PS00020">
    <property type="entry name" value="ACTININ_2"/>
    <property type="match status" value="1"/>
</dbReference>
<feature type="coiled-coil region" evidence="8">
    <location>
        <begin position="1304"/>
        <end position="1349"/>
    </location>
</feature>
<comment type="caution">
    <text evidence="13">The sequence shown here is derived from an EMBL/GenBank/DDBJ whole genome shotgun (WGS) entry which is preliminary data.</text>
</comment>
<dbReference type="InterPro" id="IPR018247">
    <property type="entry name" value="EF_Hand_1_Ca_BS"/>
</dbReference>
<keyword evidence="14" id="KW-1185">Reference proteome</keyword>
<dbReference type="GO" id="GO:0005737">
    <property type="term" value="C:cytoplasm"/>
    <property type="evidence" value="ECO:0007669"/>
    <property type="project" value="TreeGrafter"/>
</dbReference>
<feature type="compositionally biased region" description="Polar residues" evidence="9">
    <location>
        <begin position="5072"/>
        <end position="5091"/>
    </location>
</feature>
<dbReference type="Gene3D" id="1.20.58.60">
    <property type="match status" value="30"/>
</dbReference>
<dbReference type="GO" id="GO:0008017">
    <property type="term" value="F:microtubule binding"/>
    <property type="evidence" value="ECO:0007669"/>
    <property type="project" value="InterPro"/>
</dbReference>
<dbReference type="FunFam" id="1.10.418.10:FF:000022">
    <property type="entry name" value="Short stop, isoform K"/>
    <property type="match status" value="1"/>
</dbReference>
<evidence type="ECO:0000256" key="3">
    <source>
        <dbReference type="ARBA" id="ARBA00022553"/>
    </source>
</evidence>
<dbReference type="Gene3D" id="1.20.58.1060">
    <property type="match status" value="1"/>
</dbReference>
<protein>
    <recommendedName>
        <fullName evidence="15">Microtubule-actin cross-linking factor 1</fullName>
    </recommendedName>
</protein>
<feature type="coiled-coil region" evidence="8">
    <location>
        <begin position="2443"/>
        <end position="2506"/>
    </location>
</feature>
<dbReference type="PANTHER" id="PTHR23169">
    <property type="entry name" value="ENVOPLAKIN"/>
    <property type="match status" value="1"/>
</dbReference>
<feature type="compositionally biased region" description="Low complexity" evidence="9">
    <location>
        <begin position="4939"/>
        <end position="4952"/>
    </location>
</feature>
<keyword evidence="7" id="KW-0206">Cytoskeleton</keyword>
<dbReference type="GO" id="GO:0003779">
    <property type="term" value="F:actin binding"/>
    <property type="evidence" value="ECO:0007669"/>
    <property type="project" value="UniProtKB-KW"/>
</dbReference>
<dbReference type="InterPro" id="IPR018159">
    <property type="entry name" value="Spectrin/alpha-actinin"/>
</dbReference>
<evidence type="ECO:0000313" key="14">
    <source>
        <dbReference type="Proteomes" id="UP001497382"/>
    </source>
</evidence>
<dbReference type="InterPro" id="IPR002017">
    <property type="entry name" value="Spectrin_repeat"/>
</dbReference>
<dbReference type="Pfam" id="PF02187">
    <property type="entry name" value="GAS2"/>
    <property type="match status" value="1"/>
</dbReference>
<dbReference type="FunFam" id="1.20.58.60:FF:000001">
    <property type="entry name" value="Microtubule-actin cross-linking factor 1"/>
    <property type="match status" value="4"/>
</dbReference>
<dbReference type="InterPro" id="IPR043197">
    <property type="entry name" value="Plakin"/>
</dbReference>
<dbReference type="CDD" id="cd21189">
    <property type="entry name" value="CH_PLEC-like_rpt2"/>
    <property type="match status" value="1"/>
</dbReference>
<gene>
    <name evidence="13" type="ORF">LARSCL_LOCUS323</name>
</gene>
<dbReference type="InterPro" id="IPR041615">
    <property type="entry name" value="Desmoplakin_SH3"/>
</dbReference>
<feature type="coiled-coil region" evidence="8">
    <location>
        <begin position="1449"/>
        <end position="1483"/>
    </location>
</feature>
<evidence type="ECO:0000256" key="9">
    <source>
        <dbReference type="SAM" id="MobiDB-lite"/>
    </source>
</evidence>
<evidence type="ECO:0008006" key="15">
    <source>
        <dbReference type="Google" id="ProtNLM"/>
    </source>
</evidence>
<dbReference type="Gene3D" id="1.10.238.10">
    <property type="entry name" value="EF-hand"/>
    <property type="match status" value="1"/>
</dbReference>
<dbReference type="FunFam" id="3.30.920.20:FF:000001">
    <property type="entry name" value="Microtubule-actin cross-linking factor 1"/>
    <property type="match status" value="1"/>
</dbReference>
<evidence type="ECO:0000256" key="4">
    <source>
        <dbReference type="ARBA" id="ARBA00022737"/>
    </source>
</evidence>
<evidence type="ECO:0000313" key="13">
    <source>
        <dbReference type="EMBL" id="CAL1261311.1"/>
    </source>
</evidence>
<feature type="coiled-coil region" evidence="8">
    <location>
        <begin position="379"/>
        <end position="406"/>
    </location>
</feature>
<dbReference type="FunFam" id="1.20.58.60:FF:000042">
    <property type="entry name" value="Short stop, isoform N"/>
    <property type="match status" value="1"/>
</dbReference>
<dbReference type="PROSITE" id="PS50021">
    <property type="entry name" value="CH"/>
    <property type="match status" value="2"/>
</dbReference>
<dbReference type="SMART" id="SM00150">
    <property type="entry name" value="SPEC"/>
    <property type="match status" value="32"/>
</dbReference>
<dbReference type="PROSITE" id="PS50222">
    <property type="entry name" value="EF_HAND_2"/>
    <property type="match status" value="2"/>
</dbReference>
<keyword evidence="5" id="KW-0106">Calcium</keyword>
<proteinExistence type="predicted"/>
<dbReference type="SMART" id="SM00243">
    <property type="entry name" value="GAS2"/>
    <property type="match status" value="1"/>
</dbReference>
<dbReference type="GO" id="GO:0042060">
    <property type="term" value="P:wound healing"/>
    <property type="evidence" value="ECO:0007669"/>
    <property type="project" value="TreeGrafter"/>
</dbReference>
<dbReference type="Gene3D" id="3.30.920.20">
    <property type="entry name" value="Gas2-like domain"/>
    <property type="match status" value="1"/>
</dbReference>
<dbReference type="InterPro" id="IPR036534">
    <property type="entry name" value="GAR_dom_sf"/>
</dbReference>
<dbReference type="InterPro" id="IPR036872">
    <property type="entry name" value="CH_dom_sf"/>
</dbReference>
<dbReference type="PROSITE" id="PS00019">
    <property type="entry name" value="ACTININ_1"/>
    <property type="match status" value="1"/>
</dbReference>
<organism evidence="13 14">
    <name type="scientific">Larinioides sclopetarius</name>
    <dbReference type="NCBI Taxonomy" id="280406"/>
    <lineage>
        <taxon>Eukaryota</taxon>
        <taxon>Metazoa</taxon>
        <taxon>Ecdysozoa</taxon>
        <taxon>Arthropoda</taxon>
        <taxon>Chelicerata</taxon>
        <taxon>Arachnida</taxon>
        <taxon>Araneae</taxon>
        <taxon>Araneomorphae</taxon>
        <taxon>Entelegynae</taxon>
        <taxon>Araneoidea</taxon>
        <taxon>Araneidae</taxon>
        <taxon>Larinioides</taxon>
    </lineage>
</organism>
<keyword evidence="6" id="KW-0009">Actin-binding</keyword>
<dbReference type="SMART" id="SM00054">
    <property type="entry name" value="EFh"/>
    <property type="match status" value="2"/>
</dbReference>
<dbReference type="Pfam" id="PF21019">
    <property type="entry name" value="Spectrin_3"/>
    <property type="match status" value="1"/>
</dbReference>
<dbReference type="InterPro" id="IPR003108">
    <property type="entry name" value="GAR_dom"/>
</dbReference>
<dbReference type="CDD" id="cd00176">
    <property type="entry name" value="SPEC"/>
    <property type="match status" value="14"/>
</dbReference>
<feature type="coiled-coil region" evidence="8">
    <location>
        <begin position="1016"/>
        <end position="1050"/>
    </location>
</feature>
<keyword evidence="2" id="KW-0963">Cytoplasm</keyword>
<dbReference type="FunFam" id="1.20.58.60:FF:000040">
    <property type="entry name" value="Short stop, isoform N"/>
    <property type="match status" value="1"/>
</dbReference>
<feature type="domain" description="EF-hand" evidence="11">
    <location>
        <begin position="4760"/>
        <end position="4795"/>
    </location>
</feature>
<dbReference type="InterPro" id="IPR001589">
    <property type="entry name" value="Actinin_actin-bd_CS"/>
</dbReference>
<feature type="coiled-coil region" evidence="8">
    <location>
        <begin position="3203"/>
        <end position="3237"/>
    </location>
</feature>
<dbReference type="EMBL" id="CAXIEN010000002">
    <property type="protein sequence ID" value="CAL1261311.1"/>
    <property type="molecule type" value="Genomic_DNA"/>
</dbReference>
<dbReference type="InterPro" id="IPR001715">
    <property type="entry name" value="CH_dom"/>
</dbReference>
<dbReference type="Pfam" id="PF00435">
    <property type="entry name" value="Spectrin"/>
    <property type="match status" value="16"/>
</dbReference>
<evidence type="ECO:0000259" key="12">
    <source>
        <dbReference type="PROSITE" id="PS51460"/>
    </source>
</evidence>
<feature type="compositionally biased region" description="Basic and acidic residues" evidence="9">
    <location>
        <begin position="4961"/>
        <end position="4970"/>
    </location>
</feature>
<dbReference type="PROSITE" id="PS51460">
    <property type="entry name" value="GAR"/>
    <property type="match status" value="1"/>
</dbReference>
<dbReference type="GO" id="GO:0030056">
    <property type="term" value="C:hemidesmosome"/>
    <property type="evidence" value="ECO:0007669"/>
    <property type="project" value="TreeGrafter"/>
</dbReference>
<comment type="subcellular location">
    <subcellularLocation>
        <location evidence="1">Cytoplasm</location>
        <location evidence="1">Cytoskeleton</location>
    </subcellularLocation>
</comment>
<dbReference type="SUPFAM" id="SSF47576">
    <property type="entry name" value="Calponin-homology domain, CH-domain"/>
    <property type="match status" value="1"/>
</dbReference>
<evidence type="ECO:0000256" key="1">
    <source>
        <dbReference type="ARBA" id="ARBA00004245"/>
    </source>
</evidence>
<accession>A0AAV1YRG4</accession>
<feature type="compositionally biased region" description="Low complexity" evidence="9">
    <location>
        <begin position="5015"/>
        <end position="5037"/>
    </location>
</feature>
<evidence type="ECO:0000259" key="10">
    <source>
        <dbReference type="PROSITE" id="PS50021"/>
    </source>
</evidence>
<feature type="coiled-coil region" evidence="8">
    <location>
        <begin position="2305"/>
        <end position="2349"/>
    </location>
</feature>
<dbReference type="FunFam" id="1.20.58.60:FF:000039">
    <property type="entry name" value="Short stop, isoform N"/>
    <property type="match status" value="1"/>
</dbReference>
<feature type="region of interest" description="Disordered" evidence="9">
    <location>
        <begin position="4928"/>
        <end position="5102"/>
    </location>
</feature>
<feature type="coiled-coil region" evidence="8">
    <location>
        <begin position="2769"/>
        <end position="2839"/>
    </location>
</feature>
<feature type="coiled-coil region" evidence="8">
    <location>
        <begin position="2384"/>
        <end position="2411"/>
    </location>
</feature>
<feature type="compositionally biased region" description="Polar residues" evidence="9">
    <location>
        <begin position="4971"/>
        <end position="5014"/>
    </location>
</feature>
<feature type="compositionally biased region" description="Basic and acidic residues" evidence="9">
    <location>
        <begin position="4672"/>
        <end position="4681"/>
    </location>
</feature>
<dbReference type="Pfam" id="PF17902">
    <property type="entry name" value="SH3_10"/>
    <property type="match status" value="1"/>
</dbReference>
<evidence type="ECO:0000256" key="5">
    <source>
        <dbReference type="ARBA" id="ARBA00022837"/>
    </source>
</evidence>
<keyword evidence="3" id="KW-0597">Phosphoprotein</keyword>
<dbReference type="GO" id="GO:0031122">
    <property type="term" value="P:cytoplasmic microtubule organization"/>
    <property type="evidence" value="ECO:0007669"/>
    <property type="project" value="TreeGrafter"/>
</dbReference>
<dbReference type="SUPFAM" id="SSF143575">
    <property type="entry name" value="GAS2 domain-like"/>
    <property type="match status" value="1"/>
</dbReference>
<keyword evidence="4" id="KW-0677">Repeat</keyword>
<evidence type="ECO:0000259" key="11">
    <source>
        <dbReference type="PROSITE" id="PS50222"/>
    </source>
</evidence>
<dbReference type="Pfam" id="PF00307">
    <property type="entry name" value="CH"/>
    <property type="match status" value="2"/>
</dbReference>
<dbReference type="CDD" id="cd00051">
    <property type="entry name" value="EFh"/>
    <property type="match status" value="1"/>
</dbReference>
<name>A0AAV1YRG4_9ARAC</name>
<evidence type="ECO:0000256" key="8">
    <source>
        <dbReference type="SAM" id="Coils"/>
    </source>
</evidence>
<dbReference type="FunFam" id="1.10.418.10:FF:000048">
    <property type="entry name" value="Short stop, isoform B"/>
    <property type="match status" value="1"/>
</dbReference>
<dbReference type="SUPFAM" id="SSF47473">
    <property type="entry name" value="EF-hand"/>
    <property type="match status" value="1"/>
</dbReference>
<dbReference type="Gene3D" id="2.30.30.40">
    <property type="entry name" value="SH3 Domains"/>
    <property type="match status" value="1"/>
</dbReference>
<dbReference type="PANTHER" id="PTHR23169:SF23">
    <property type="entry name" value="SHORT STOP, ISOFORM H"/>
    <property type="match status" value="1"/>
</dbReference>
<feature type="region of interest" description="Disordered" evidence="9">
    <location>
        <begin position="1996"/>
        <end position="2043"/>
    </location>
</feature>
<dbReference type="PROSITE" id="PS00018">
    <property type="entry name" value="EF_HAND_1"/>
    <property type="match status" value="1"/>
</dbReference>
<evidence type="ECO:0000256" key="7">
    <source>
        <dbReference type="ARBA" id="ARBA00023212"/>
    </source>
</evidence>
<dbReference type="GO" id="GO:0005886">
    <property type="term" value="C:plasma membrane"/>
    <property type="evidence" value="ECO:0007669"/>
    <property type="project" value="UniProtKB-SubCell"/>
</dbReference>
<feature type="domain" description="GAR" evidence="12">
    <location>
        <begin position="4835"/>
        <end position="4907"/>
    </location>
</feature>
<dbReference type="SMART" id="SM00033">
    <property type="entry name" value="CH"/>
    <property type="match status" value="2"/>
</dbReference>
<feature type="coiled-coil region" evidence="8">
    <location>
        <begin position="2587"/>
        <end position="2649"/>
    </location>
</feature>
<dbReference type="SUPFAM" id="SSF46966">
    <property type="entry name" value="Spectrin repeat"/>
    <property type="match status" value="27"/>
</dbReference>
<feature type="domain" description="Calponin-homology (CH)" evidence="10">
    <location>
        <begin position="37"/>
        <end position="146"/>
    </location>
</feature>
<feature type="compositionally biased region" description="Basic and acidic residues" evidence="9">
    <location>
        <begin position="5092"/>
        <end position="5102"/>
    </location>
</feature>
<feature type="coiled-coil region" evidence="8">
    <location>
        <begin position="440"/>
        <end position="492"/>
    </location>
</feature>
<dbReference type="GO" id="GO:0005509">
    <property type="term" value="F:calcium ion binding"/>
    <property type="evidence" value="ECO:0007669"/>
    <property type="project" value="InterPro"/>
</dbReference>
<evidence type="ECO:0000256" key="2">
    <source>
        <dbReference type="ARBA" id="ARBA00022490"/>
    </source>
</evidence>
<feature type="compositionally biased region" description="Polar residues" evidence="9">
    <location>
        <begin position="2013"/>
        <end position="2032"/>
    </location>
</feature>
<dbReference type="Gene3D" id="1.10.418.10">
    <property type="entry name" value="Calponin-like domain"/>
    <property type="match status" value="2"/>
</dbReference>
<dbReference type="GO" id="GO:0045104">
    <property type="term" value="P:intermediate filament cytoskeleton organization"/>
    <property type="evidence" value="ECO:0007669"/>
    <property type="project" value="InterPro"/>
</dbReference>
<dbReference type="InterPro" id="IPR002048">
    <property type="entry name" value="EF_hand_dom"/>
</dbReference>